<dbReference type="STRING" id="535722.E4UZF5"/>
<proteinExistence type="predicted"/>
<protein>
    <recommendedName>
        <fullName evidence="2">ZN622/Rei1/Reh1 zinc finger C2H2-type domain-containing protein</fullName>
    </recommendedName>
</protein>
<dbReference type="OMA" id="RVHAKSE"/>
<sequence>MHGGSTPGANYTEPGSTILPLRSRTKTVISPSHDSHSEDESDESDEELPWALEFDPDLCLFCGEVNTSLNDNFFHMSKAHSFIIPYKDNLDGDIESLLGHLYLSIYKYRRCILCSTQRRTVEGIQHHMMAKGHCRFDISPDTADFYKLHQAHDSTSYKSTADVNALTRLFPPRTGGHRRTRASAKYRRSLGQGDSSPPSPPKATETEESTAPAEDKPTSSSCTQLLRLSRGDQQSLAHLSNPEVRSLLAIRARNIDQSRREETNTKLKLEKAGNITLTAHFRADTSKRFRGPWG</sequence>
<dbReference type="GO" id="GO:0042273">
    <property type="term" value="P:ribosomal large subunit biogenesis"/>
    <property type="evidence" value="ECO:0007669"/>
    <property type="project" value="TreeGrafter"/>
</dbReference>
<dbReference type="RefSeq" id="XP_003171939.1">
    <property type="nucleotide sequence ID" value="XM_003171891.1"/>
</dbReference>
<name>E4UZF5_ARTGP</name>
<dbReference type="PANTHER" id="PTHR13182">
    <property type="entry name" value="ZINC FINGER PROTEIN 622"/>
    <property type="match status" value="1"/>
</dbReference>
<dbReference type="Proteomes" id="UP000002669">
    <property type="component" value="Unassembled WGS sequence"/>
</dbReference>
<dbReference type="VEuPathDB" id="FungiDB:MGYG_06483"/>
<feature type="domain" description="ZN622/Rei1/Reh1 zinc finger C2H2-type" evidence="2">
    <location>
        <begin position="59"/>
        <end position="148"/>
    </location>
</feature>
<dbReference type="OrthoDB" id="19329at2759"/>
<dbReference type="Pfam" id="PF12756">
    <property type="entry name" value="zf-C2H2_2"/>
    <property type="match status" value="1"/>
</dbReference>
<dbReference type="GO" id="GO:0030687">
    <property type="term" value="C:preribosome, large subunit precursor"/>
    <property type="evidence" value="ECO:0007669"/>
    <property type="project" value="TreeGrafter"/>
</dbReference>
<dbReference type="eggNOG" id="KOG2785">
    <property type="taxonomic scope" value="Eukaryota"/>
</dbReference>
<dbReference type="PANTHER" id="PTHR13182:SF8">
    <property type="entry name" value="CYTOPLASMIC 60S SUBUNIT BIOGENESIS FACTOR ZNF622"/>
    <property type="match status" value="1"/>
</dbReference>
<feature type="region of interest" description="Disordered" evidence="1">
    <location>
        <begin position="1"/>
        <end position="47"/>
    </location>
</feature>
<dbReference type="HOGENOM" id="CLU_018787_2_0_1"/>
<keyword evidence="4" id="KW-1185">Reference proteome</keyword>
<organism evidence="4">
    <name type="scientific">Arthroderma gypseum (strain ATCC MYA-4604 / CBS 118893)</name>
    <name type="common">Microsporum gypseum</name>
    <dbReference type="NCBI Taxonomy" id="535722"/>
    <lineage>
        <taxon>Eukaryota</taxon>
        <taxon>Fungi</taxon>
        <taxon>Dikarya</taxon>
        <taxon>Ascomycota</taxon>
        <taxon>Pezizomycotina</taxon>
        <taxon>Eurotiomycetes</taxon>
        <taxon>Eurotiomycetidae</taxon>
        <taxon>Onygenales</taxon>
        <taxon>Arthrodermataceae</taxon>
        <taxon>Nannizzia</taxon>
    </lineage>
</organism>
<dbReference type="InterPro" id="IPR040025">
    <property type="entry name" value="Znf622/Rei1/Reh1"/>
</dbReference>
<reference evidence="4" key="1">
    <citation type="journal article" date="2012" name="MBio">
        <title>Comparative genome analysis of Trichophyton rubrum and related dermatophytes reveals candidate genes involved in infection.</title>
        <authorList>
            <person name="Martinez D.A."/>
            <person name="Oliver B.G."/>
            <person name="Graeser Y."/>
            <person name="Goldberg J.M."/>
            <person name="Li W."/>
            <person name="Martinez-Rossi N.M."/>
            <person name="Monod M."/>
            <person name="Shelest E."/>
            <person name="Barton R.C."/>
            <person name="Birch E."/>
            <person name="Brakhage A.A."/>
            <person name="Chen Z."/>
            <person name="Gurr S.J."/>
            <person name="Heiman D."/>
            <person name="Heitman J."/>
            <person name="Kosti I."/>
            <person name="Rossi A."/>
            <person name="Saif S."/>
            <person name="Samalova M."/>
            <person name="Saunders C.W."/>
            <person name="Shea T."/>
            <person name="Summerbell R.C."/>
            <person name="Xu J."/>
            <person name="Young S."/>
            <person name="Zeng Q."/>
            <person name="Birren B.W."/>
            <person name="Cuomo C.A."/>
            <person name="White T.C."/>
        </authorList>
    </citation>
    <scope>NUCLEOTIDE SEQUENCE [LARGE SCALE GENOMIC DNA]</scope>
    <source>
        <strain evidence="4">ATCC MYA-4604 / CBS 118893</strain>
    </source>
</reference>
<evidence type="ECO:0000313" key="3">
    <source>
        <dbReference type="EMBL" id="EFR03485.1"/>
    </source>
</evidence>
<dbReference type="InParanoid" id="E4UZF5"/>
<evidence type="ECO:0000259" key="2">
    <source>
        <dbReference type="Pfam" id="PF12756"/>
    </source>
</evidence>
<dbReference type="InterPro" id="IPR041661">
    <property type="entry name" value="ZN622/Rei1/Reh1_Znf-C2H2"/>
</dbReference>
<evidence type="ECO:0000256" key="1">
    <source>
        <dbReference type="SAM" id="MobiDB-lite"/>
    </source>
</evidence>
<dbReference type="GeneID" id="10027199"/>
<accession>E4UZF5</accession>
<evidence type="ECO:0000313" key="4">
    <source>
        <dbReference type="Proteomes" id="UP000002669"/>
    </source>
</evidence>
<feature type="region of interest" description="Disordered" evidence="1">
    <location>
        <begin position="168"/>
        <end position="221"/>
    </location>
</feature>
<feature type="compositionally biased region" description="Basic residues" evidence="1">
    <location>
        <begin position="175"/>
        <end position="188"/>
    </location>
</feature>
<gene>
    <name evidence="3" type="ORF">MGYG_06483</name>
</gene>
<dbReference type="EMBL" id="DS989826">
    <property type="protein sequence ID" value="EFR03485.1"/>
    <property type="molecule type" value="Genomic_DNA"/>
</dbReference>
<dbReference type="AlphaFoldDB" id="E4UZF5"/>